<protein>
    <recommendedName>
        <fullName evidence="13">NACHT domain-containing protein</fullName>
    </recommendedName>
</protein>
<evidence type="ECO:0000256" key="2">
    <source>
        <dbReference type="ARBA" id="ARBA00008535"/>
    </source>
</evidence>
<keyword evidence="6" id="KW-0547">Nucleotide-binding</keyword>
<dbReference type="SMART" id="SM00382">
    <property type="entry name" value="AAA"/>
    <property type="match status" value="2"/>
</dbReference>
<sequence length="2004" mass="228285">MERDDHLFIVLLGKSGVGKSSSGNTILGRAAFESKPGFGPVTKEISMKTGSMFGKQILVMDTPDILGSEQHIQTFCQCVLQDSSPVLFLLVIRVGRFTEEDLKAVNAASRVIGPHRLEKCYLLFTGGDELKTSVDDYISKEKKSSLPGVVERFSRRTHLFNNKDKRREQVRELLMKTGDFSADVKSPLPITHYRERLQSNLQVSFKYKQEGWTPKKDEKNLDDIYTKLYITAGGETHTTSQFRQIEMASGKPAGTEINNIFTHPSGIKKSIRTVLTAGEAGSGKTFLVHKFLLDWAEKRTNQDVGLIFPLTFRRLNSLQEKKVSFAKLIHSCIPATRDMNEGDLNTIFTTWQTQGTLALKKSEYKILFVLDGLDESRLQLDFTDDDDATIDVTESTSVDVLLTNLIKGKLLPSACIWITTRPAAASQIPPDFVDMVTEVRGFTDPQKEEYFRRRFRDEEQASRIISHIKTSRSLHFMCHIPVFCWITATVVQEAGGELPETLTEVYIELLNVQIKHLKPRYGFEKSIQCIKMITKLAFKQLEKDSLMFSEEELTEDKITLTGVSVYPEMFSWLFKEEHQLKKGRSKVFSFVHQSVVEFLAALFVALESDIKNMEAKSQDCLMRTVNNFSQTRLPEIYSNTVDKAIQSLDGHLDLFLRFILGLSLHANKPPLQDLLTQTGSSSQTIKLTVDYVRKKVRENPSPERRISLFLCLNELKDGSPVEEIQQFLKSGTVLGDLSPAQWSALVFIILSSQKDLTVFDLKHYSASEKALLGLLPVVEASNKALLNGCNLSERSCEALCSLLGSKSCSVTELDLSNNKLHDSGVKLISSVLNNPQCKLQTVRLRGCNLSERSCDYLSSVLSSPSCSLTELDLRHNNLGLSGKKLCESSTKATVRMSNVSLKDIISKSDQKSDGPPAVYQLRAKKQKIGTLTRMTVGEKHPGKTNKTILLVGETGAGKSTLINALLNYTMGVKWEDDIWFTIVEEEKKECQTESQTSDVIMYEIFGFEDETLPYSLTIIDTPGYGDTRGIEHDDTINHRLLDLFRSEDGVHEISAVGLVMKASDNRLSDRLMYIFDSVTSLFGKNLEKNIVALITHSDGINPKNPLQALQAANIKCAKNRKNKPVYFLFNNCQHKNQREKYQKKNYKNSERGMSGFTAFLTEATPLMREATPESIRLTACIQNLQERIRFTEVKQREMKLSQEAVEKHDNMNNEEVTPCVVFKHKELIREVIGWPGFKAAVSCTVCEENCHYPGCTVLLNHCEVFRDGHCTSCTNKCPASVHVKENWRYVTRIKRGQKNEPPTKEKDVHLLGKEMNRLTAEKSQFLDESYQHIVRLEQIALKADSVSTIVHLDFLIEKMKEKGDTEGARKLEEMKRREDEGTKESRRISLISSLYEDIILNSYLISSQSPAVYQLRAKKQKIGTLTRMTVGEKHPGKTNKTILLVGETGAGKSTLINALLNYTMGVKWEDDVWFTIVEEEKKERQTESQTSDVIMYEIFGFEGETLPYSLTIIDTPGYGDTRGIEHDDIISHRLLDLFRSEDGVHEISAVGLVMKASDNRLSDRLMYIFDSVTSLFGKNLEKNIVALITHSDGTKPKNPRQALQAANIKCAKNRKNKPVYFLFNNCQHEDRAEENESLKYSWKFTQENMNQLTDFLETSNPQKMLTTVEVLNERNRLKACIQNLQERINLTELKQTEFGQIREALKKHEEKQKEEKKKIEEAQKMYETLKSQGEQKSEQAVKIQQTIKKHKEEIKRNEKFTVEVDEVYKEKVRIDGGMWGLVFYEAAVCCTVCEETCHYPGCTMAWYPSHCEVMKEGCCTSCKKKCPTSDHVKANWRYVTKTRRVNKTNEQMKQKYEKNVAECELKRSQLKPLTKEVKEIMRTATDSSLNTDKMLQKYEEHQKESEEKSSLLENIEQEMIRLTAESSQLLDESYQHVVSLEQIALKADSFSTIVHLDFLIEKMKEKGNTEKIQKLEEMRSRVDEKNKAAYWYSQHTISYQKPLE</sequence>
<dbReference type="Proteomes" id="UP000472276">
    <property type="component" value="Unassembled WGS sequence"/>
</dbReference>
<evidence type="ECO:0000256" key="3">
    <source>
        <dbReference type="ARBA" id="ARBA00022490"/>
    </source>
</evidence>
<dbReference type="SMART" id="SM01288">
    <property type="entry name" value="FISNA"/>
    <property type="match status" value="1"/>
</dbReference>
<dbReference type="PROSITE" id="PS50837">
    <property type="entry name" value="NACHT"/>
    <property type="match status" value="1"/>
</dbReference>
<dbReference type="Gene3D" id="3.40.50.300">
    <property type="entry name" value="P-loop containing nucleotide triphosphate hydrolases"/>
    <property type="match status" value="4"/>
</dbReference>
<dbReference type="PROSITE" id="PS00675">
    <property type="entry name" value="SIGMA54_INTERACT_1"/>
    <property type="match status" value="2"/>
</dbReference>
<organism evidence="11 12">
    <name type="scientific">Oreochromis aureus</name>
    <name type="common">Israeli tilapia</name>
    <name type="synonym">Chromis aureus</name>
    <dbReference type="NCBI Taxonomy" id="47969"/>
    <lineage>
        <taxon>Eukaryota</taxon>
        <taxon>Metazoa</taxon>
        <taxon>Chordata</taxon>
        <taxon>Craniata</taxon>
        <taxon>Vertebrata</taxon>
        <taxon>Euteleostomi</taxon>
        <taxon>Actinopterygii</taxon>
        <taxon>Neopterygii</taxon>
        <taxon>Teleostei</taxon>
        <taxon>Neoteleostei</taxon>
        <taxon>Acanthomorphata</taxon>
        <taxon>Ovalentaria</taxon>
        <taxon>Cichlomorphae</taxon>
        <taxon>Cichliformes</taxon>
        <taxon>Cichlidae</taxon>
        <taxon>African cichlids</taxon>
        <taxon>Pseudocrenilabrinae</taxon>
        <taxon>Oreochromini</taxon>
        <taxon>Oreochromis</taxon>
    </lineage>
</organism>
<dbReference type="Pfam" id="PF17776">
    <property type="entry name" value="NLRC4_HD2"/>
    <property type="match status" value="1"/>
</dbReference>
<evidence type="ECO:0008006" key="13">
    <source>
        <dbReference type="Google" id="ProtNLM"/>
    </source>
</evidence>
<dbReference type="InterPro" id="IPR032675">
    <property type="entry name" value="LRR_dom_sf"/>
</dbReference>
<dbReference type="GO" id="GO:0005525">
    <property type="term" value="F:GTP binding"/>
    <property type="evidence" value="ECO:0007669"/>
    <property type="project" value="InterPro"/>
</dbReference>
<keyword evidence="12" id="KW-1185">Reference proteome</keyword>
<keyword evidence="3" id="KW-0963">Cytoplasm</keyword>
<dbReference type="RefSeq" id="XP_039463963.1">
    <property type="nucleotide sequence ID" value="XM_039608029.1"/>
</dbReference>
<feature type="coiled-coil region" evidence="8">
    <location>
        <begin position="1895"/>
        <end position="1932"/>
    </location>
</feature>
<dbReference type="Pfam" id="PF14484">
    <property type="entry name" value="FISNA"/>
    <property type="match status" value="1"/>
</dbReference>
<evidence type="ECO:0000259" key="9">
    <source>
        <dbReference type="PROSITE" id="PS50837"/>
    </source>
</evidence>
<dbReference type="Pfam" id="PF13516">
    <property type="entry name" value="LRR_6"/>
    <property type="match status" value="2"/>
</dbReference>
<dbReference type="InterPro" id="IPR003593">
    <property type="entry name" value="AAA+_ATPase"/>
</dbReference>
<dbReference type="PROSITE" id="PS51720">
    <property type="entry name" value="G_AIG1"/>
    <property type="match status" value="1"/>
</dbReference>
<dbReference type="Pfam" id="PF04548">
    <property type="entry name" value="AIG1"/>
    <property type="match status" value="3"/>
</dbReference>
<reference evidence="11" key="2">
    <citation type="submission" date="2025-09" db="UniProtKB">
        <authorList>
            <consortium name="Ensembl"/>
        </authorList>
    </citation>
    <scope>IDENTIFICATION</scope>
</reference>
<comment type="subcellular location">
    <subcellularLocation>
        <location evidence="1">Cytoplasm</location>
    </subcellularLocation>
</comment>
<dbReference type="AlphaFoldDB" id="A0A668TWT3"/>
<accession>A0A668TWT3</accession>
<dbReference type="Gene3D" id="3.80.10.10">
    <property type="entry name" value="Ribonuclease Inhibitor"/>
    <property type="match status" value="1"/>
</dbReference>
<evidence type="ECO:0000313" key="11">
    <source>
        <dbReference type="Ensembl" id="ENSOABP00000031033.2"/>
    </source>
</evidence>
<dbReference type="SUPFAM" id="SSF52047">
    <property type="entry name" value="RNI-like"/>
    <property type="match status" value="1"/>
</dbReference>
<dbReference type="PANTHER" id="PTHR24106">
    <property type="entry name" value="NACHT, LRR AND CARD DOMAINS-CONTAINING"/>
    <property type="match status" value="1"/>
</dbReference>
<dbReference type="InterPro" id="IPR007111">
    <property type="entry name" value="NACHT_NTPase"/>
</dbReference>
<dbReference type="InterPro" id="IPR041267">
    <property type="entry name" value="NLRP_HD2"/>
</dbReference>
<dbReference type="InterPro" id="IPR029495">
    <property type="entry name" value="NACHT-assoc"/>
</dbReference>
<dbReference type="InterPro" id="IPR051261">
    <property type="entry name" value="NLR"/>
</dbReference>
<evidence type="ECO:0000259" key="10">
    <source>
        <dbReference type="PROSITE" id="PS51720"/>
    </source>
</evidence>
<reference evidence="11" key="1">
    <citation type="submission" date="2025-08" db="UniProtKB">
        <authorList>
            <consortium name="Ensembl"/>
        </authorList>
    </citation>
    <scope>IDENTIFICATION</scope>
</reference>
<evidence type="ECO:0000256" key="4">
    <source>
        <dbReference type="ARBA" id="ARBA00022614"/>
    </source>
</evidence>
<evidence type="ECO:0000256" key="5">
    <source>
        <dbReference type="ARBA" id="ARBA00022737"/>
    </source>
</evidence>
<name>A0A668TWT3_OREAU</name>
<evidence type="ECO:0000256" key="8">
    <source>
        <dbReference type="SAM" id="Coils"/>
    </source>
</evidence>
<dbReference type="CDD" id="cd00882">
    <property type="entry name" value="Ras_like_GTPase"/>
    <property type="match status" value="1"/>
</dbReference>
<evidence type="ECO:0000256" key="7">
    <source>
        <dbReference type="ARBA" id="ARBA00022840"/>
    </source>
</evidence>
<dbReference type="SUPFAM" id="SSF52540">
    <property type="entry name" value="P-loop containing nucleoside triphosphate hydrolases"/>
    <property type="match status" value="4"/>
</dbReference>
<keyword evidence="8" id="KW-0175">Coiled coil</keyword>
<feature type="domain" description="NACHT" evidence="9">
    <location>
        <begin position="272"/>
        <end position="424"/>
    </location>
</feature>
<keyword evidence="5" id="KW-0677">Repeat</keyword>
<keyword evidence="7" id="KW-0067">ATP-binding</keyword>
<gene>
    <name evidence="11" type="primary">LOC116312949</name>
</gene>
<dbReference type="OMA" id="DDTINHR"/>
<evidence type="ECO:0000313" key="12">
    <source>
        <dbReference type="Proteomes" id="UP000472276"/>
    </source>
</evidence>
<dbReference type="InterPro" id="IPR027417">
    <property type="entry name" value="P-loop_NTPase"/>
</dbReference>
<dbReference type="SMART" id="SM00368">
    <property type="entry name" value="LRR_RI"/>
    <property type="match status" value="4"/>
</dbReference>
<dbReference type="GO" id="GO:0005737">
    <property type="term" value="C:cytoplasm"/>
    <property type="evidence" value="ECO:0007669"/>
    <property type="project" value="UniProtKB-SubCell"/>
</dbReference>
<dbReference type="InterPro" id="IPR006703">
    <property type="entry name" value="G_AIG1"/>
</dbReference>
<dbReference type="InterPro" id="IPR001611">
    <property type="entry name" value="Leu-rich_rpt"/>
</dbReference>
<evidence type="ECO:0000256" key="6">
    <source>
        <dbReference type="ARBA" id="ARBA00022741"/>
    </source>
</evidence>
<dbReference type="Pfam" id="PF17779">
    <property type="entry name" value="WHD_NOD2"/>
    <property type="match status" value="1"/>
</dbReference>
<dbReference type="GeneID" id="116312949"/>
<keyword evidence="4" id="KW-0433">Leucine-rich repeat</keyword>
<evidence type="ECO:0000256" key="1">
    <source>
        <dbReference type="ARBA" id="ARBA00004496"/>
    </source>
</evidence>
<proteinExistence type="inferred from homology"/>
<dbReference type="Pfam" id="PF05729">
    <property type="entry name" value="NACHT"/>
    <property type="match status" value="1"/>
</dbReference>
<dbReference type="InterPro" id="IPR025662">
    <property type="entry name" value="Sigma_54_int_dom_ATP-bd_1"/>
</dbReference>
<dbReference type="KEGG" id="oau:116312949"/>
<dbReference type="InterPro" id="IPR041075">
    <property type="entry name" value="NOD1/2_WH"/>
</dbReference>
<comment type="similarity">
    <text evidence="2">Belongs to the TRAFAC class TrmE-Era-EngA-EngB-Septin-like GTPase superfamily. AIG1/Toc34/Toc159-like paraseptin GTPase family. IAN subfamily.</text>
</comment>
<dbReference type="Ensembl" id="ENSOABT00000031891.2">
    <property type="protein sequence ID" value="ENSOABP00000031033.2"/>
    <property type="gene ID" value="ENSOABG00000014345.2"/>
</dbReference>
<feature type="coiled-coil region" evidence="8">
    <location>
        <begin position="1674"/>
        <end position="1739"/>
    </location>
</feature>
<feature type="domain" description="AIG1-type G" evidence="10">
    <location>
        <begin position="4"/>
        <end position="202"/>
    </location>
</feature>
<dbReference type="GO" id="GO:0005524">
    <property type="term" value="F:ATP binding"/>
    <property type="evidence" value="ECO:0007669"/>
    <property type="project" value="UniProtKB-KW"/>
</dbReference>